<evidence type="ECO:0000313" key="2">
    <source>
        <dbReference type="EMBL" id="CAI4013363.1"/>
    </source>
</evidence>
<proteinExistence type="predicted"/>
<evidence type="ECO:0000256" key="1">
    <source>
        <dbReference type="SAM" id="MobiDB-lite"/>
    </source>
</evidence>
<dbReference type="EMBL" id="CAMXCT020005835">
    <property type="protein sequence ID" value="CAL1166738.1"/>
    <property type="molecule type" value="Genomic_DNA"/>
</dbReference>
<dbReference type="AlphaFoldDB" id="A0A9P1GHG7"/>
<dbReference type="EMBL" id="CAMXCT010005835">
    <property type="protein sequence ID" value="CAI4013363.1"/>
    <property type="molecule type" value="Genomic_DNA"/>
</dbReference>
<feature type="region of interest" description="Disordered" evidence="1">
    <location>
        <begin position="110"/>
        <end position="160"/>
    </location>
</feature>
<organism evidence="2">
    <name type="scientific">Cladocopium goreaui</name>
    <dbReference type="NCBI Taxonomy" id="2562237"/>
    <lineage>
        <taxon>Eukaryota</taxon>
        <taxon>Sar</taxon>
        <taxon>Alveolata</taxon>
        <taxon>Dinophyceae</taxon>
        <taxon>Suessiales</taxon>
        <taxon>Symbiodiniaceae</taxon>
        <taxon>Cladocopium</taxon>
    </lineage>
</organism>
<keyword evidence="5" id="KW-1185">Reference proteome</keyword>
<reference evidence="2" key="1">
    <citation type="submission" date="2022-10" db="EMBL/GenBank/DDBJ databases">
        <authorList>
            <person name="Chen Y."/>
            <person name="Dougan E. K."/>
            <person name="Chan C."/>
            <person name="Rhodes N."/>
            <person name="Thang M."/>
        </authorList>
    </citation>
    <scope>NUCLEOTIDE SEQUENCE</scope>
</reference>
<reference evidence="3" key="2">
    <citation type="submission" date="2024-04" db="EMBL/GenBank/DDBJ databases">
        <authorList>
            <person name="Chen Y."/>
            <person name="Shah S."/>
            <person name="Dougan E. K."/>
            <person name="Thang M."/>
            <person name="Chan C."/>
        </authorList>
    </citation>
    <scope>NUCLEOTIDE SEQUENCE [LARGE SCALE GENOMIC DNA]</scope>
</reference>
<keyword evidence="4" id="KW-0548">Nucleotidyltransferase</keyword>
<evidence type="ECO:0000313" key="4">
    <source>
        <dbReference type="EMBL" id="CAL4800675.1"/>
    </source>
</evidence>
<dbReference type="InterPro" id="IPR043502">
    <property type="entry name" value="DNA/RNA_pol_sf"/>
</dbReference>
<feature type="compositionally biased region" description="Polar residues" evidence="1">
    <location>
        <begin position="115"/>
        <end position="133"/>
    </location>
</feature>
<gene>
    <name evidence="2" type="ORF">C1SCF055_LOCUS38346</name>
</gene>
<keyword evidence="4" id="KW-0695">RNA-directed DNA polymerase</keyword>
<sequence>MAKQQKAEPCPTGSEIQVRYCLVRRALAFDQSNLLDFKLMETWTEKLLQSRLEEPSPGFARTTMKQLELADRKLFCILAEKTREGIKCTTTGRPLDLVFKECTESSEVPALLQPQPISMSAQPERTREANSNAGEPPAKKPRPSNEDAVVENSAGGELETHMHVDTTNVFPEKADANFSDFKQVDDVGTKADKPYVFLELCAGSASLSAEVKKIGVEVFAFDHDSNRHKTKCKVISMDLSQPYAIDRISAMIHNCVLLGVHIGPPCGTCSKARGIPMADGSAGPQPLRSKSHLLGLPGLRPHDRARVDAANLLYSQLGRLVEILECHNIPWTIENPTNSFLWDLPFFAFAMAHGIKFDCHACAYGSTRKKLTSFLANRDEFQAMSRFCDDVAPHQHEGWGYDSNSKCFNTAKEAEYPLQMCQQYARILEGFMDNTLLQAKTDRMLPQIQPKGRKTPQIIPEFLDVTSCVLDAVPAVLRGHVHPAWNKVAFGVEATCVDMKAAYKQLPLNPCEYHRTVVSLWDVQHNKPSCFLMRTLPFGAAASVHHFLRVSSFLHSVGLHAGLCWGAFFDDFPLVCNVANRQSTLSTALGLKLEPFGKVATMLGVELDLESATDGFIRVRNKASRVEEVSGCINEILQCGFVDASKLPSYLGKLQFAEAQLWGRAGRLALADLREATVHKSGSVPVTPEAREALLVLLERFTNGKPREIRASMPCKPHLLFTDGALEYDTDGRPEATIGGVMCDREGKVFCFGCNVPESLLQAWQARGRMSLA</sequence>
<evidence type="ECO:0000313" key="3">
    <source>
        <dbReference type="EMBL" id="CAL1166738.1"/>
    </source>
</evidence>
<dbReference type="SUPFAM" id="SSF56672">
    <property type="entry name" value="DNA/RNA polymerases"/>
    <property type="match status" value="1"/>
</dbReference>
<name>A0A9P1GHG7_9DINO</name>
<keyword evidence="4" id="KW-0808">Transferase</keyword>
<protein>
    <submittedName>
        <fullName evidence="4">Reverse transcriptase domain-containing protein</fullName>
    </submittedName>
</protein>
<dbReference type="OrthoDB" id="447610at2759"/>
<accession>A0A9P1GHG7</accession>
<evidence type="ECO:0000313" key="5">
    <source>
        <dbReference type="Proteomes" id="UP001152797"/>
    </source>
</evidence>
<dbReference type="EMBL" id="CAMXCT030005835">
    <property type="protein sequence ID" value="CAL4800675.1"/>
    <property type="molecule type" value="Genomic_DNA"/>
</dbReference>
<dbReference type="Proteomes" id="UP001152797">
    <property type="component" value="Unassembled WGS sequence"/>
</dbReference>
<dbReference type="GO" id="GO:0003964">
    <property type="term" value="F:RNA-directed DNA polymerase activity"/>
    <property type="evidence" value="ECO:0007669"/>
    <property type="project" value="UniProtKB-KW"/>
</dbReference>
<comment type="caution">
    <text evidence="2">The sequence shown here is derived from an EMBL/GenBank/DDBJ whole genome shotgun (WGS) entry which is preliminary data.</text>
</comment>